<organism evidence="1 2">
    <name type="scientific">Orchesella cincta</name>
    <name type="common">Springtail</name>
    <name type="synonym">Podura cincta</name>
    <dbReference type="NCBI Taxonomy" id="48709"/>
    <lineage>
        <taxon>Eukaryota</taxon>
        <taxon>Metazoa</taxon>
        <taxon>Ecdysozoa</taxon>
        <taxon>Arthropoda</taxon>
        <taxon>Hexapoda</taxon>
        <taxon>Collembola</taxon>
        <taxon>Entomobryomorpha</taxon>
        <taxon>Entomobryoidea</taxon>
        <taxon>Orchesellidae</taxon>
        <taxon>Orchesellinae</taxon>
        <taxon>Orchesella</taxon>
    </lineage>
</organism>
<dbReference type="PANTHER" id="PTHR10974">
    <property type="entry name" value="FI08016P-RELATED"/>
    <property type="match status" value="1"/>
</dbReference>
<evidence type="ECO:0000313" key="2">
    <source>
        <dbReference type="Proteomes" id="UP000094527"/>
    </source>
</evidence>
<name>A0A1D2M5N6_ORCCI</name>
<dbReference type="InterPro" id="IPR017850">
    <property type="entry name" value="Alkaline_phosphatase_core_sf"/>
</dbReference>
<dbReference type="FunFam" id="3.40.720.10:FF:000017">
    <property type="entry name" value="Predicted protein"/>
    <property type="match status" value="1"/>
</dbReference>
<dbReference type="PANTHER" id="PTHR10974:SF1">
    <property type="entry name" value="FI08016P-RELATED"/>
    <property type="match status" value="1"/>
</dbReference>
<reference evidence="1 2" key="1">
    <citation type="journal article" date="2016" name="Genome Biol. Evol.">
        <title>Gene Family Evolution Reflects Adaptation to Soil Environmental Stressors in the Genome of the Collembolan Orchesella cincta.</title>
        <authorList>
            <person name="Faddeeva-Vakhrusheva A."/>
            <person name="Derks M.F."/>
            <person name="Anvar S.Y."/>
            <person name="Agamennone V."/>
            <person name="Suring W."/>
            <person name="Smit S."/>
            <person name="van Straalen N.M."/>
            <person name="Roelofs D."/>
        </authorList>
    </citation>
    <scope>NUCLEOTIDE SEQUENCE [LARGE SCALE GENOMIC DNA]</scope>
    <source>
        <tissue evidence="1">Mixed pool</tissue>
    </source>
</reference>
<dbReference type="Pfam" id="PF02995">
    <property type="entry name" value="DUF229"/>
    <property type="match status" value="2"/>
</dbReference>
<keyword evidence="2" id="KW-1185">Reference proteome</keyword>
<dbReference type="OrthoDB" id="413313at2759"/>
<dbReference type="OMA" id="EKYCHCK"/>
<protein>
    <recommendedName>
        <fullName evidence="3">DUF229 domain containing protein</fullName>
    </recommendedName>
</protein>
<dbReference type="Gene3D" id="3.40.720.10">
    <property type="entry name" value="Alkaline Phosphatase, subunit A"/>
    <property type="match status" value="1"/>
</dbReference>
<accession>A0A1D2M5N6</accession>
<evidence type="ECO:0008006" key="3">
    <source>
        <dbReference type="Google" id="ProtNLM"/>
    </source>
</evidence>
<proteinExistence type="predicted"/>
<sequence length="587" mass="67820">MEWNNDVEMLIESIIQSDPRKNLACDFPKVPLHNEDVKPFVKTEDNITCPMENDKMFEVQHDGYLVRLLDPAKYNFKQCCYMQLARIREGLTDINPRCLKITKQVTKIPDSFDYIAIRCFNKKTKKVQYVDMFPMTHVHEIQPPVPATTDDKNQHKMNIIILGLDATSNLNFKRIMPKTLEYMTKNLSSIGLQWLNKNGDNTLPNVMTALTGYSVPEMRNRGWEDPSNYFDECPFIWKRFAKEGYLTVLGEDLSGISTFSYNKAGFIDKPTDFYLRPLTVVQEKHLKSNWLSHLPACFGPRMSSEVLINWMQRLTTAFEEKRRNYFQFFWSMSLTHSSLNQGAVLDDLLLSTFQWFNERNYLNNTVFILMSDHGFRFGGYRNTYFGDIENKMPFAYFISALIGALPEHRIESRQKKLKLGKKVPKSISLFLPVPESRTCQTSGVPQEFCICNSLPKITNFTTSYTPQFAKFLTDQINKIVSRNPHCLKLELGRIVTANGFLNEELAVDNGLEYLHSVTIMTVPGQATFEATMRNVNATRQEIKDDYVLIDDIMAWTVVGDITRTNSYGNDSLCVKEEALKLYCFCKK</sequence>
<evidence type="ECO:0000313" key="1">
    <source>
        <dbReference type="EMBL" id="ODM88224.1"/>
    </source>
</evidence>
<gene>
    <name evidence="1" type="ORF">Ocin01_18459</name>
</gene>
<dbReference type="AlphaFoldDB" id="A0A1D2M5N6"/>
<dbReference type="InterPro" id="IPR004245">
    <property type="entry name" value="DUF229"/>
</dbReference>
<dbReference type="STRING" id="48709.A0A1D2M5N6"/>
<dbReference type="Proteomes" id="UP000094527">
    <property type="component" value="Unassembled WGS sequence"/>
</dbReference>
<dbReference type="EMBL" id="LJIJ01003947">
    <property type="protein sequence ID" value="ODM88224.1"/>
    <property type="molecule type" value="Genomic_DNA"/>
</dbReference>
<dbReference type="SUPFAM" id="SSF53649">
    <property type="entry name" value="Alkaline phosphatase-like"/>
    <property type="match status" value="1"/>
</dbReference>
<comment type="caution">
    <text evidence="1">The sequence shown here is derived from an EMBL/GenBank/DDBJ whole genome shotgun (WGS) entry which is preliminary data.</text>
</comment>
<dbReference type="GO" id="GO:0005615">
    <property type="term" value="C:extracellular space"/>
    <property type="evidence" value="ECO:0007669"/>
    <property type="project" value="TreeGrafter"/>
</dbReference>
<dbReference type="CDD" id="cd16021">
    <property type="entry name" value="ALP_like"/>
    <property type="match status" value="1"/>
</dbReference>